<protein>
    <submittedName>
        <fullName evidence="2">Uncharacterized protein</fullName>
    </submittedName>
</protein>
<accession>A0A370R1H1</accession>
<evidence type="ECO:0000313" key="2">
    <source>
        <dbReference type="EMBL" id="RDK95759.1"/>
    </source>
</evidence>
<sequence length="94" mass="10586">MDYQNQGKLEERQSSLSKGGTAVNNASGTQPGRIPLLSPIRTLTVGSGITPDLLTSRRTWRERSRAFSTNLLIYRRWGLSPRPENKHNDYNAND</sequence>
<gene>
    <name evidence="2" type="ORF">C8D90_102241</name>
</gene>
<evidence type="ECO:0000256" key="1">
    <source>
        <dbReference type="SAM" id="MobiDB-lite"/>
    </source>
</evidence>
<feature type="compositionally biased region" description="Polar residues" evidence="1">
    <location>
        <begin position="14"/>
        <end position="30"/>
    </location>
</feature>
<comment type="caution">
    <text evidence="2">The sequence shown here is derived from an EMBL/GenBank/DDBJ whole genome shotgun (WGS) entry which is preliminary data.</text>
</comment>
<evidence type="ECO:0000313" key="3">
    <source>
        <dbReference type="Proteomes" id="UP000254848"/>
    </source>
</evidence>
<reference evidence="2 3" key="1">
    <citation type="submission" date="2018-07" db="EMBL/GenBank/DDBJ databases">
        <title>Genomic Encyclopedia of Type Strains, Phase IV (KMG-IV): sequencing the most valuable type-strain genomes for metagenomic binning, comparative biology and taxonomic classification.</title>
        <authorList>
            <person name="Goeker M."/>
        </authorList>
    </citation>
    <scope>NUCLEOTIDE SEQUENCE [LARGE SCALE GENOMIC DNA]</scope>
    <source>
        <strain evidence="2 3">DSM 103736</strain>
    </source>
</reference>
<organism evidence="2 3">
    <name type="scientific">Enterobacillus tribolii</name>
    <dbReference type="NCBI Taxonomy" id="1487935"/>
    <lineage>
        <taxon>Bacteria</taxon>
        <taxon>Pseudomonadati</taxon>
        <taxon>Pseudomonadota</taxon>
        <taxon>Gammaproteobacteria</taxon>
        <taxon>Enterobacterales</taxon>
        <taxon>Hafniaceae</taxon>
        <taxon>Enterobacillus</taxon>
    </lineage>
</organism>
<dbReference type="EMBL" id="QRAP01000002">
    <property type="protein sequence ID" value="RDK95759.1"/>
    <property type="molecule type" value="Genomic_DNA"/>
</dbReference>
<proteinExistence type="predicted"/>
<feature type="region of interest" description="Disordered" evidence="1">
    <location>
        <begin position="1"/>
        <end position="35"/>
    </location>
</feature>
<name>A0A370R1H1_9GAMM</name>
<dbReference type="AlphaFoldDB" id="A0A370R1H1"/>
<dbReference type="Proteomes" id="UP000254848">
    <property type="component" value="Unassembled WGS sequence"/>
</dbReference>
<keyword evidence="3" id="KW-1185">Reference proteome</keyword>